<accession>A0A1Z5HX42</accession>
<keyword evidence="3" id="KW-1185">Reference proteome</keyword>
<dbReference type="RefSeq" id="WP_088555106.1">
    <property type="nucleotide sequence ID" value="NZ_BDGJ01000197.1"/>
</dbReference>
<gene>
    <name evidence="2" type="ORF">KKC1_32120</name>
</gene>
<dbReference type="Proteomes" id="UP000197032">
    <property type="component" value="Unassembled WGS sequence"/>
</dbReference>
<proteinExistence type="predicted"/>
<evidence type="ECO:0000313" key="3">
    <source>
        <dbReference type="Proteomes" id="UP000197032"/>
    </source>
</evidence>
<reference evidence="3" key="1">
    <citation type="journal article" date="2017" name="Appl. Environ. Microbiol.">
        <title>Genomic Analysis of Calderihabitans maritimus KKC1, a Thermophilic, Hydrogenogenic, Carboxydotrophic Bacterium Isolated from Marine Sediment.</title>
        <authorList>
            <person name="Omae K."/>
            <person name="Yoneda Y."/>
            <person name="Fukuyama Y."/>
            <person name="Yoshida T."/>
            <person name="Sako Y."/>
        </authorList>
    </citation>
    <scope>NUCLEOTIDE SEQUENCE [LARGE SCALE GENOMIC DNA]</scope>
    <source>
        <strain evidence="3">KKC1</strain>
    </source>
</reference>
<keyword evidence="1" id="KW-1133">Transmembrane helix</keyword>
<name>A0A1Z5HX42_9FIRM</name>
<feature type="transmembrane region" description="Helical" evidence="1">
    <location>
        <begin position="94"/>
        <end position="112"/>
    </location>
</feature>
<dbReference type="AlphaFoldDB" id="A0A1Z5HX42"/>
<protein>
    <recommendedName>
        <fullName evidence="4">DUF1440 domain-containing protein</fullName>
    </recommendedName>
</protein>
<evidence type="ECO:0008006" key="4">
    <source>
        <dbReference type="Google" id="ProtNLM"/>
    </source>
</evidence>
<dbReference type="OrthoDB" id="1797193at2"/>
<organism evidence="2 3">
    <name type="scientific">Calderihabitans maritimus</name>
    <dbReference type="NCBI Taxonomy" id="1246530"/>
    <lineage>
        <taxon>Bacteria</taxon>
        <taxon>Bacillati</taxon>
        <taxon>Bacillota</taxon>
        <taxon>Clostridia</taxon>
        <taxon>Neomoorellales</taxon>
        <taxon>Calderihabitantaceae</taxon>
        <taxon>Calderihabitans</taxon>
    </lineage>
</organism>
<keyword evidence="1" id="KW-0472">Membrane</keyword>
<feature type="transmembrane region" description="Helical" evidence="1">
    <location>
        <begin position="60"/>
        <end position="82"/>
    </location>
</feature>
<feature type="transmembrane region" description="Helical" evidence="1">
    <location>
        <begin position="29"/>
        <end position="48"/>
    </location>
</feature>
<dbReference type="EMBL" id="BDGJ01000197">
    <property type="protein sequence ID" value="GAW94096.1"/>
    <property type="molecule type" value="Genomic_DNA"/>
</dbReference>
<keyword evidence="1" id="KW-0812">Transmembrane</keyword>
<feature type="transmembrane region" description="Helical" evidence="1">
    <location>
        <begin position="124"/>
        <end position="144"/>
    </location>
</feature>
<evidence type="ECO:0000313" key="2">
    <source>
        <dbReference type="EMBL" id="GAW94096.1"/>
    </source>
</evidence>
<comment type="caution">
    <text evidence="2">The sequence shown here is derived from an EMBL/GenBank/DDBJ whole genome shotgun (WGS) entry which is preliminary data.</text>
</comment>
<sequence>MRVMRDTAIITLIAGTAGGIAKSLVVQLMLLLGVSKISIINLAASLLFPYDQVFTWQGRIVGLLAHFSCSVLFAIALMVIFYLTGTDYHSVKGMAFGMGAWFINLCFIAKFTDCLPVARTDFPTLMVFLLGHLVYGWVTAYTAVKLKIFSQS</sequence>
<evidence type="ECO:0000256" key="1">
    <source>
        <dbReference type="SAM" id="Phobius"/>
    </source>
</evidence>